<sequence length="81" mass="8950">MHAGTLFVFKDLELAIYAMLGDQTYLQGIANSHQEDLIILQCIGRFCIAHAKKFSQCELYGAWVVLAKDPPAQTFSSTPSS</sequence>
<proteinExistence type="predicted"/>
<evidence type="ECO:0000313" key="1">
    <source>
        <dbReference type="EMBL" id="GFR09800.1"/>
    </source>
</evidence>
<dbReference type="EMBL" id="BMAO01016584">
    <property type="protein sequence ID" value="GFR09800.1"/>
    <property type="molecule type" value="Genomic_DNA"/>
</dbReference>
<accession>A0A8X6GVG5</accession>
<dbReference type="AlphaFoldDB" id="A0A8X6GVG5"/>
<gene>
    <name evidence="1" type="ORF">TNCT_643551</name>
</gene>
<protein>
    <submittedName>
        <fullName evidence="1">Uncharacterized protein</fullName>
    </submittedName>
</protein>
<name>A0A8X6GVG5_TRICU</name>
<dbReference type="Proteomes" id="UP000887116">
    <property type="component" value="Unassembled WGS sequence"/>
</dbReference>
<evidence type="ECO:0000313" key="2">
    <source>
        <dbReference type="Proteomes" id="UP000887116"/>
    </source>
</evidence>
<comment type="caution">
    <text evidence="1">The sequence shown here is derived from an EMBL/GenBank/DDBJ whole genome shotgun (WGS) entry which is preliminary data.</text>
</comment>
<organism evidence="1 2">
    <name type="scientific">Trichonephila clavata</name>
    <name type="common">Joro spider</name>
    <name type="synonym">Nephila clavata</name>
    <dbReference type="NCBI Taxonomy" id="2740835"/>
    <lineage>
        <taxon>Eukaryota</taxon>
        <taxon>Metazoa</taxon>
        <taxon>Ecdysozoa</taxon>
        <taxon>Arthropoda</taxon>
        <taxon>Chelicerata</taxon>
        <taxon>Arachnida</taxon>
        <taxon>Araneae</taxon>
        <taxon>Araneomorphae</taxon>
        <taxon>Entelegynae</taxon>
        <taxon>Araneoidea</taxon>
        <taxon>Nephilidae</taxon>
        <taxon>Trichonephila</taxon>
    </lineage>
</organism>
<reference evidence="1" key="1">
    <citation type="submission" date="2020-07" db="EMBL/GenBank/DDBJ databases">
        <title>Multicomponent nature underlies the extraordinary mechanical properties of spider dragline silk.</title>
        <authorList>
            <person name="Kono N."/>
            <person name="Nakamura H."/>
            <person name="Mori M."/>
            <person name="Yoshida Y."/>
            <person name="Ohtoshi R."/>
            <person name="Malay A.D."/>
            <person name="Moran D.A.P."/>
            <person name="Tomita M."/>
            <person name="Numata K."/>
            <person name="Arakawa K."/>
        </authorList>
    </citation>
    <scope>NUCLEOTIDE SEQUENCE</scope>
</reference>
<keyword evidence="2" id="KW-1185">Reference proteome</keyword>